<reference evidence="1 2" key="1">
    <citation type="journal article" date="2021" name="Elife">
        <title>Chloroplast acquisition without the gene transfer in kleptoplastic sea slugs, Plakobranchus ocellatus.</title>
        <authorList>
            <person name="Maeda T."/>
            <person name="Takahashi S."/>
            <person name="Yoshida T."/>
            <person name="Shimamura S."/>
            <person name="Takaki Y."/>
            <person name="Nagai Y."/>
            <person name="Toyoda A."/>
            <person name="Suzuki Y."/>
            <person name="Arimoto A."/>
            <person name="Ishii H."/>
            <person name="Satoh N."/>
            <person name="Nishiyama T."/>
            <person name="Hasebe M."/>
            <person name="Maruyama T."/>
            <person name="Minagawa J."/>
            <person name="Obokata J."/>
            <person name="Shigenobu S."/>
        </authorList>
    </citation>
    <scope>NUCLEOTIDE SEQUENCE [LARGE SCALE GENOMIC DNA]</scope>
</reference>
<sequence length="189" mass="21754">MGELDIVPLWLKDPNNIGQEWPRYEHWGFFFYVVNGGISKQAIFVPNHFVPTSPAVFCHSNDDLYDDKTLAKLDPVIISTYEPTASESERYDIFPLKTLNVHQLQKRLYRLGKKPFNEENKVESEDSLSDLEMMKKIVRLLLMVLSTGLNHSETSSKNHLEGEKPGPVITLEQETNKLNLFMRFSGELP</sequence>
<dbReference type="AlphaFoldDB" id="A0AAV4A7J2"/>
<dbReference type="Proteomes" id="UP000735302">
    <property type="component" value="Unassembled WGS sequence"/>
</dbReference>
<dbReference type="EMBL" id="BLXT01003657">
    <property type="protein sequence ID" value="GFO02882.1"/>
    <property type="molecule type" value="Genomic_DNA"/>
</dbReference>
<proteinExistence type="predicted"/>
<evidence type="ECO:0000313" key="1">
    <source>
        <dbReference type="EMBL" id="GFO02882.1"/>
    </source>
</evidence>
<evidence type="ECO:0000313" key="2">
    <source>
        <dbReference type="Proteomes" id="UP000735302"/>
    </source>
</evidence>
<gene>
    <name evidence="1" type="ORF">PoB_002938700</name>
</gene>
<name>A0AAV4A7J2_9GAST</name>
<organism evidence="1 2">
    <name type="scientific">Plakobranchus ocellatus</name>
    <dbReference type="NCBI Taxonomy" id="259542"/>
    <lineage>
        <taxon>Eukaryota</taxon>
        <taxon>Metazoa</taxon>
        <taxon>Spiralia</taxon>
        <taxon>Lophotrochozoa</taxon>
        <taxon>Mollusca</taxon>
        <taxon>Gastropoda</taxon>
        <taxon>Heterobranchia</taxon>
        <taxon>Euthyneura</taxon>
        <taxon>Panpulmonata</taxon>
        <taxon>Sacoglossa</taxon>
        <taxon>Placobranchoidea</taxon>
        <taxon>Plakobranchidae</taxon>
        <taxon>Plakobranchus</taxon>
    </lineage>
</organism>
<keyword evidence="2" id="KW-1185">Reference proteome</keyword>
<accession>A0AAV4A7J2</accession>
<comment type="caution">
    <text evidence="1">The sequence shown here is derived from an EMBL/GenBank/DDBJ whole genome shotgun (WGS) entry which is preliminary data.</text>
</comment>
<protein>
    <submittedName>
        <fullName evidence="1">Uncharacterized protein</fullName>
    </submittedName>
</protein>